<organism evidence="1 2">
    <name type="scientific">Bailinhaonella thermotolerans</name>
    <dbReference type="NCBI Taxonomy" id="1070861"/>
    <lineage>
        <taxon>Bacteria</taxon>
        <taxon>Bacillati</taxon>
        <taxon>Actinomycetota</taxon>
        <taxon>Actinomycetes</taxon>
        <taxon>Streptosporangiales</taxon>
        <taxon>Streptosporangiaceae</taxon>
        <taxon>Bailinhaonella</taxon>
    </lineage>
</organism>
<sequence length="152" mass="16347">MSQILGLPLTVIASLERAGAIRPTVTREFGDKRPALFDAVEVTAAIAVGQAYALGWRGAALARVREAIVERRRVLRRGFRGYLALEADGGSTLIGAGSPDNVTSVERYLKTFKERAACALLVQVVMANVGEDPLFLMSGPVVPPQMAVRARR</sequence>
<name>A0A3A4A0A7_9ACTN</name>
<gene>
    <name evidence="1" type="ORF">D5H75_37890</name>
</gene>
<protein>
    <submittedName>
        <fullName evidence="1">Uncharacterized protein</fullName>
    </submittedName>
</protein>
<dbReference type="Proteomes" id="UP000265768">
    <property type="component" value="Unassembled WGS sequence"/>
</dbReference>
<reference evidence="1 2" key="1">
    <citation type="submission" date="2018-09" db="EMBL/GenBank/DDBJ databases">
        <title>YIM 75507 draft genome.</title>
        <authorList>
            <person name="Tang S."/>
            <person name="Feng Y."/>
        </authorList>
    </citation>
    <scope>NUCLEOTIDE SEQUENCE [LARGE SCALE GENOMIC DNA]</scope>
    <source>
        <strain evidence="1 2">YIM 75507</strain>
    </source>
</reference>
<dbReference type="AlphaFoldDB" id="A0A3A4A0A7"/>
<dbReference type="RefSeq" id="WP_119931452.1">
    <property type="nucleotide sequence ID" value="NZ_QZEY01000026.1"/>
</dbReference>
<comment type="caution">
    <text evidence="1">The sequence shown here is derived from an EMBL/GenBank/DDBJ whole genome shotgun (WGS) entry which is preliminary data.</text>
</comment>
<dbReference type="EMBL" id="QZEY01000026">
    <property type="protein sequence ID" value="RJL21242.1"/>
    <property type="molecule type" value="Genomic_DNA"/>
</dbReference>
<evidence type="ECO:0000313" key="2">
    <source>
        <dbReference type="Proteomes" id="UP000265768"/>
    </source>
</evidence>
<accession>A0A3A4A0A7</accession>
<keyword evidence="2" id="KW-1185">Reference proteome</keyword>
<proteinExistence type="predicted"/>
<evidence type="ECO:0000313" key="1">
    <source>
        <dbReference type="EMBL" id="RJL21242.1"/>
    </source>
</evidence>